<keyword evidence="2" id="KW-1185">Reference proteome</keyword>
<gene>
    <name evidence="1" type="ORF">HD597_010083</name>
</gene>
<comment type="caution">
    <text evidence="1">The sequence shown here is derived from an EMBL/GenBank/DDBJ whole genome shotgun (WGS) entry which is preliminary data.</text>
</comment>
<reference evidence="1" key="1">
    <citation type="submission" date="2022-06" db="EMBL/GenBank/DDBJ databases">
        <title>Sequencing the genomes of 1000 actinobacteria strains.</title>
        <authorList>
            <person name="Klenk H.-P."/>
        </authorList>
    </citation>
    <scope>NUCLEOTIDE SEQUENCE</scope>
    <source>
        <strain evidence="1">DSM 46694</strain>
    </source>
</reference>
<dbReference type="InterPro" id="IPR035198">
    <property type="entry name" value="SU10_MCP"/>
</dbReference>
<dbReference type="EMBL" id="JAMZEB010000002">
    <property type="protein sequence ID" value="MCP2363063.1"/>
    <property type="molecule type" value="Genomic_DNA"/>
</dbReference>
<dbReference type="AlphaFoldDB" id="A0A9X2GY38"/>
<protein>
    <submittedName>
        <fullName evidence="1">Uncharacterized protein</fullName>
    </submittedName>
</protein>
<dbReference type="RefSeq" id="WP_253754374.1">
    <property type="nucleotide sequence ID" value="NZ_BAABKA010000023.1"/>
</dbReference>
<sequence length="404" mass="43099">MAGSVTGIGTTFGLPNYHGQLWGLTPEETPLLSAIGGLTGGGQTDAVEFEWEQYDLRDPAQRTRTEGADAPTAEERVRDAVRNVVEIHQEQVAVSYTKQAATGQVATPQSAPYRGVGGEQPVTNELDWQVEQALKQVALDVNFSMINGKYANPASNASPRKMRGLLEAITTNKVSKATSTVTGLSSATDTITETATALADNDKIVFTSTGDATNIVAGRVYYVVAKATNTFKVASTQGGAPITLGTSTSNIDYIKPWTTTLTTTHIDELIQQAWDNGGLSEQRTATIIVNSTQKRAVTKAYAEAGAKVIYIDPSRTMGGVAVDTVVTDFGRFNIMMDRAVPRDALIVASLNMLRPVLLSIPGKGVFFEEPLAKTGSADKVQLYGEIGLEYGMEKAHAAYRGLAV</sequence>
<evidence type="ECO:0000313" key="2">
    <source>
        <dbReference type="Proteomes" id="UP001139648"/>
    </source>
</evidence>
<evidence type="ECO:0000313" key="1">
    <source>
        <dbReference type="EMBL" id="MCP2363063.1"/>
    </source>
</evidence>
<name>A0A9X2GY38_9ACTN</name>
<dbReference type="Pfam" id="PF17236">
    <property type="entry name" value="SU10_MCP"/>
    <property type="match status" value="1"/>
</dbReference>
<proteinExistence type="predicted"/>
<accession>A0A9X2GY38</accession>
<organism evidence="1 2">
    <name type="scientific">Nonomuraea thailandensis</name>
    <dbReference type="NCBI Taxonomy" id="1188745"/>
    <lineage>
        <taxon>Bacteria</taxon>
        <taxon>Bacillati</taxon>
        <taxon>Actinomycetota</taxon>
        <taxon>Actinomycetes</taxon>
        <taxon>Streptosporangiales</taxon>
        <taxon>Streptosporangiaceae</taxon>
        <taxon>Nonomuraea</taxon>
    </lineage>
</organism>
<dbReference type="Proteomes" id="UP001139648">
    <property type="component" value="Unassembled WGS sequence"/>
</dbReference>